<comment type="caution">
    <text evidence="8">The sequence shown here is derived from an EMBL/GenBank/DDBJ whole genome shotgun (WGS) entry which is preliminary data.</text>
</comment>
<evidence type="ECO:0000313" key="9">
    <source>
        <dbReference type="Proteomes" id="UP000663874"/>
    </source>
</evidence>
<feature type="transmembrane region" description="Helical" evidence="5">
    <location>
        <begin position="137"/>
        <end position="157"/>
    </location>
</feature>
<reference evidence="8" key="1">
    <citation type="submission" date="2021-02" db="EMBL/GenBank/DDBJ databases">
        <authorList>
            <person name="Nowell W R."/>
        </authorList>
    </citation>
    <scope>NUCLEOTIDE SEQUENCE</scope>
</reference>
<feature type="transmembrane region" description="Helical" evidence="5">
    <location>
        <begin position="56"/>
        <end position="79"/>
    </location>
</feature>
<dbReference type="EMBL" id="CAJOBE010000761">
    <property type="protein sequence ID" value="CAF3682520.1"/>
    <property type="molecule type" value="Genomic_DNA"/>
</dbReference>
<dbReference type="PANTHER" id="PTHR46641">
    <property type="entry name" value="FMRFAMIDE RECEPTOR-RELATED"/>
    <property type="match status" value="1"/>
</dbReference>
<organism evidence="8 9">
    <name type="scientific">Rotaria sordida</name>
    <dbReference type="NCBI Taxonomy" id="392033"/>
    <lineage>
        <taxon>Eukaryota</taxon>
        <taxon>Metazoa</taxon>
        <taxon>Spiralia</taxon>
        <taxon>Gnathifera</taxon>
        <taxon>Rotifera</taxon>
        <taxon>Eurotatoria</taxon>
        <taxon>Bdelloidea</taxon>
        <taxon>Philodinida</taxon>
        <taxon>Philodinidae</taxon>
        <taxon>Rotaria</taxon>
    </lineage>
</organism>
<evidence type="ECO:0000259" key="6">
    <source>
        <dbReference type="PROSITE" id="PS50262"/>
    </source>
</evidence>
<protein>
    <recommendedName>
        <fullName evidence="6">G-protein coupled receptors family 1 profile domain-containing protein</fullName>
    </recommendedName>
</protein>
<dbReference type="InterPro" id="IPR017452">
    <property type="entry name" value="GPCR_Rhodpsn_7TM"/>
</dbReference>
<feature type="transmembrane region" description="Helical" evidence="5">
    <location>
        <begin position="184"/>
        <end position="206"/>
    </location>
</feature>
<dbReference type="PANTHER" id="PTHR46641:SF2">
    <property type="entry name" value="FMRFAMIDE RECEPTOR"/>
    <property type="match status" value="1"/>
</dbReference>
<comment type="subcellular location">
    <subcellularLocation>
        <location evidence="1">Membrane</location>
    </subcellularLocation>
</comment>
<evidence type="ECO:0000256" key="3">
    <source>
        <dbReference type="ARBA" id="ARBA00022989"/>
    </source>
</evidence>
<feature type="domain" description="G-protein coupled receptors family 1 profile" evidence="6">
    <location>
        <begin position="36"/>
        <end position="224"/>
    </location>
</feature>
<dbReference type="SUPFAM" id="SSF81321">
    <property type="entry name" value="Family A G protein-coupled receptor-like"/>
    <property type="match status" value="1"/>
</dbReference>
<name>A0A818TE70_9BILA</name>
<dbReference type="AlphaFoldDB" id="A0A818TE70"/>
<evidence type="ECO:0000256" key="5">
    <source>
        <dbReference type="SAM" id="Phobius"/>
    </source>
</evidence>
<keyword evidence="3 5" id="KW-1133">Transmembrane helix</keyword>
<gene>
    <name evidence="8" type="ORF">FNK824_LOCUS7948</name>
    <name evidence="7" type="ORF">SEV965_LOCUS731</name>
</gene>
<evidence type="ECO:0000256" key="1">
    <source>
        <dbReference type="ARBA" id="ARBA00004370"/>
    </source>
</evidence>
<dbReference type="PROSITE" id="PS50262">
    <property type="entry name" value="G_PROTEIN_RECEP_F1_2"/>
    <property type="match status" value="1"/>
</dbReference>
<feature type="transmembrane region" description="Helical" evidence="5">
    <location>
        <begin position="20"/>
        <end position="44"/>
    </location>
</feature>
<dbReference type="GO" id="GO:0016020">
    <property type="term" value="C:membrane"/>
    <property type="evidence" value="ECO:0007669"/>
    <property type="project" value="UniProtKB-SubCell"/>
</dbReference>
<dbReference type="EMBL" id="CAJNOU010000012">
    <property type="protein sequence ID" value="CAF0803136.1"/>
    <property type="molecule type" value="Genomic_DNA"/>
</dbReference>
<evidence type="ECO:0000256" key="4">
    <source>
        <dbReference type="ARBA" id="ARBA00023136"/>
    </source>
</evidence>
<dbReference type="Proteomes" id="UP000663874">
    <property type="component" value="Unassembled WGS sequence"/>
</dbReference>
<accession>A0A818TE70</accession>
<feature type="transmembrane region" description="Helical" evidence="5">
    <location>
        <begin position="99"/>
        <end position="116"/>
    </location>
</feature>
<dbReference type="Gene3D" id="1.20.1070.10">
    <property type="entry name" value="Rhodopsin 7-helix transmembrane proteins"/>
    <property type="match status" value="1"/>
</dbReference>
<sequence>MNATIHDDTLIIYLSNIGLFIIRYVLLIMIILGFIGNFFNILVFHQPKLHSNPCSFYLTIATYVNIVWIMTSPLSRILATFQLDLSENINILCKIRQSLSYTFSSLSMISIAFASVDRFLISSSQVEYRQLSSLHNAHCLIIITTFIYFLVFVDMFYCLNIIDKSPSITCTINTTRICGLYNEIARLIVLVFIPSMLILIFGYGTIQHIKKSRRMSEPPGNTIH</sequence>
<evidence type="ECO:0000313" key="7">
    <source>
        <dbReference type="EMBL" id="CAF0803136.1"/>
    </source>
</evidence>
<dbReference type="InterPro" id="IPR052954">
    <property type="entry name" value="GPCR-Ligand_Int"/>
</dbReference>
<proteinExistence type="predicted"/>
<keyword evidence="4 5" id="KW-0472">Membrane</keyword>
<evidence type="ECO:0000256" key="2">
    <source>
        <dbReference type="ARBA" id="ARBA00022692"/>
    </source>
</evidence>
<keyword evidence="2 5" id="KW-0812">Transmembrane</keyword>
<evidence type="ECO:0000313" key="8">
    <source>
        <dbReference type="EMBL" id="CAF3682520.1"/>
    </source>
</evidence>
<dbReference type="Proteomes" id="UP000663889">
    <property type="component" value="Unassembled WGS sequence"/>
</dbReference>